<reference evidence="1 2" key="1">
    <citation type="submission" date="2015-04" db="EMBL/GenBank/DDBJ databases">
        <authorList>
            <person name="Hodson T.S."/>
            <person name="Hyde J.R."/>
            <person name="Schouten J.T."/>
            <person name="Crockett J.T."/>
            <person name="Smith T.A."/>
            <person name="Merrill B.D."/>
            <person name="Crook M.B."/>
            <person name="Griffitts J.S."/>
            <person name="Burnett S.H."/>
            <person name="Grose J.H."/>
            <person name="Breakwell D.P."/>
        </authorList>
    </citation>
    <scope>NUCLEOTIDE SEQUENCE [LARGE SCALE GENOMIC DNA]</scope>
</reference>
<sequence>MVTEERFERFLNSRFTRRVKIDEKLEARAEQMIGELCRDGCPVYYVMPAGGRYREGARVELVDFLIRNNYV</sequence>
<proteinExistence type="predicted"/>
<dbReference type="EMBL" id="KR052482">
    <property type="protein sequence ID" value="AKF13611.1"/>
    <property type="molecule type" value="Genomic_DNA"/>
</dbReference>
<accession>A0A0F6WD33</accession>
<dbReference type="KEGG" id="vg:26639083"/>
<evidence type="ECO:0000313" key="2">
    <source>
        <dbReference type="Proteomes" id="UP000202958"/>
    </source>
</evidence>
<dbReference type="RefSeq" id="YP_009212588.1">
    <property type="nucleotide sequence ID" value="NC_028945.1"/>
</dbReference>
<dbReference type="Proteomes" id="UP000202958">
    <property type="component" value="Segment"/>
</dbReference>
<name>A0A0F6WD33_9CAUD</name>
<dbReference type="GeneID" id="26639083"/>
<gene>
    <name evidence="1" type="ORF">PHIN3_348</name>
</gene>
<protein>
    <submittedName>
        <fullName evidence="1">Uncharacterized protein</fullName>
    </submittedName>
</protein>
<organism evidence="1 2">
    <name type="scientific">Sinorhizobium phage phiN3</name>
    <dbReference type="NCBI Taxonomy" id="1647405"/>
    <lineage>
        <taxon>Viruses</taxon>
        <taxon>Duplodnaviria</taxon>
        <taxon>Heunggongvirae</taxon>
        <taxon>Uroviricota</taxon>
        <taxon>Caudoviricetes</taxon>
        <taxon>Emdodecavirus</taxon>
        <taxon>Emdodecavirus N3</taxon>
    </lineage>
</organism>
<keyword evidence="2" id="KW-1185">Reference proteome</keyword>
<evidence type="ECO:0000313" key="1">
    <source>
        <dbReference type="EMBL" id="AKF13611.1"/>
    </source>
</evidence>